<dbReference type="InterPro" id="IPR029063">
    <property type="entry name" value="SAM-dependent_MTases_sf"/>
</dbReference>
<dbReference type="InterPro" id="IPR029044">
    <property type="entry name" value="Nucleotide-diphossugar_trans"/>
</dbReference>
<sequence>MSTRYKFDAEHNLYTRPEANRFNYSDGDAVENFLYNVIKNAADVSTGSEELQQHISNWPTLYHLSPMRANLFRPIAASLQGKKVLELGSGCGAISRFLGESGCELTCVEGSLRRAGITAARCRDLNNVKVYNDNFQNFETDERFDVVTLIGVLEYSRKFIGGEDPVGAALALARSFLKPDGVLLVAIENKLGLKYWAGAYEDHQGVPFYGIESLYGDGEAVTFGRRDLARILKQADFSELEFFYPYPDYKLPSMVLTERALEQRDDVLVNLLSGVFAPVQGANYQRTFSEGAAQRGLVENGLVGDLANSFFIVAKKGSGNWTGDPDAVAFTYSQGRRRQLSKEVSIHRAGTALEVRRQLLDSHAALPAWMQFSPVEPLHQGELLFNSLLTLMNREGWGVSALAEWLRPLSRVLFSAAVDKGGRLVLPGQYFDATPFNLVLDAEGNGTLFDLEWQLWPEIDVALPLFRGMFHSLARIGSVAQPMADTPLHLAELSSRVVSQLTGKPVDTDAYLAQEVEFQRQVQLFPGSVEGLKASMLDVRLSPTRLRQALQRYLDQGAHSQTVSSTAPQTTGSEIDITRTWLANRLPTEQENQLIAGHLEQHQGGPLLGVVVVDLEGDSAKLMTTIKSLGLDRCLYATLKIIALTPANVPQTSPTDKLHFVNIDPTDYVAQLNSVISESQVEWFMLARAGEEFTSSGLMMAALELIRQPQCRALYGDEMHRLANDELGAALRPGFNLDYLLSMPAVMAHHWLVKRELFVELGGYSVDQPEAMEFDLILRLIEQDGLNGLGHVAEPLLITDAPQLQDNPQEQATLLRHLSQRGYAAELKEHLPGRYRIDYQHASKPLVSIIIPTKDQLPMVQRCVESLLELTRYQNYEVIIVDNNSETPEAREWLQGIIGLNEPKLRVLRYPHPFNYSAINNMAAREARGEYLVLLNNDTAIIDGGWLDELLNHAQRPEVGIVGAKLLYPDGRIQHAGVVLGLRGPADHPFIGSPADAPGYMQRMQVVQNYTAVTAACLMIRREVYEQVGGLDEEVFKVSYNDVDLCLKSRQAGYLTVWTPFAQLLHEGSVSQNSVDTAAAEAKLKRFVSEQDAMYERWVSVLARDPAYNANLSLNGVGFEIEPDFKLTWRPLSWRPRPVVLAHPADPHGCGNYRIILPFKAQQKAGLIDGMLSPGLLHVADLERYDPDVIVLQRQIGDERLEAMRRIQKFSRAFKVYELDDYLPNLPLKNVHREQMPKDVLKSLRKGLSYVDRFVVSTERLAEAFTGLHGEIQVVENRLAPEWWEGLKSKRRQGRKPRVGWAGGASHTGDLELIADVVKALADEVEWVFLGMCPAKLRPYIHEFYPGVDIEKYPAALASLNLDLALAPVEQNLFNECKSNLRLLEYGVCGYPVICSDLACYQGDLPVTRVKNRFKDWVDAIRAHISDLDAAAKMGDELQVSVRSDWMLDENAARNWLQAWSGQ</sequence>
<keyword evidence="2" id="KW-0328">Glycosyltransferase</keyword>
<keyword evidence="2" id="KW-0808">Transferase</keyword>
<dbReference type="SUPFAM" id="SSF53756">
    <property type="entry name" value="UDP-Glycosyltransferase/glycogen phosphorylase"/>
    <property type="match status" value="1"/>
</dbReference>
<dbReference type="SUPFAM" id="SSF53448">
    <property type="entry name" value="Nucleotide-diphospho-sugar transferases"/>
    <property type="match status" value="2"/>
</dbReference>
<dbReference type="PANTHER" id="PTHR43179">
    <property type="entry name" value="RHAMNOSYLTRANSFERASE WBBL"/>
    <property type="match status" value="1"/>
</dbReference>
<proteinExistence type="predicted"/>
<dbReference type="Gene3D" id="3.40.50.2000">
    <property type="entry name" value="Glycogen Phosphorylase B"/>
    <property type="match status" value="1"/>
</dbReference>
<organism evidence="2 3">
    <name type="scientific">Ectopseudomonas mendocina</name>
    <name type="common">Pseudomonas mendocina</name>
    <dbReference type="NCBI Taxonomy" id="300"/>
    <lineage>
        <taxon>Bacteria</taxon>
        <taxon>Pseudomonadati</taxon>
        <taxon>Pseudomonadota</taxon>
        <taxon>Gammaproteobacteria</taxon>
        <taxon>Pseudomonadales</taxon>
        <taxon>Pseudomonadaceae</taxon>
        <taxon>Ectopseudomonas</taxon>
    </lineage>
</organism>
<dbReference type="EMBL" id="CP148074">
    <property type="protein sequence ID" value="WXL27295.1"/>
    <property type="molecule type" value="Genomic_DNA"/>
</dbReference>
<dbReference type="CDD" id="cd02440">
    <property type="entry name" value="AdoMet_MTases"/>
    <property type="match status" value="1"/>
</dbReference>
<dbReference type="GO" id="GO:0016757">
    <property type="term" value="F:glycosyltransferase activity"/>
    <property type="evidence" value="ECO:0007669"/>
    <property type="project" value="UniProtKB-KW"/>
</dbReference>
<dbReference type="EC" id="2.4.-.-" evidence="2"/>
<evidence type="ECO:0000313" key="3">
    <source>
        <dbReference type="Proteomes" id="UP001476583"/>
    </source>
</evidence>
<dbReference type="Pfam" id="PF13489">
    <property type="entry name" value="Methyltransf_23"/>
    <property type="match status" value="1"/>
</dbReference>
<gene>
    <name evidence="2" type="ORF">WG219_07535</name>
</gene>
<feature type="domain" description="Glycosyltransferase 2-like" evidence="1">
    <location>
        <begin position="848"/>
        <end position="1028"/>
    </location>
</feature>
<dbReference type="Pfam" id="PF00535">
    <property type="entry name" value="Glycos_transf_2"/>
    <property type="match status" value="1"/>
</dbReference>
<accession>A0ABZ2RLK0</accession>
<keyword evidence="3" id="KW-1185">Reference proteome</keyword>
<dbReference type="PANTHER" id="PTHR43179:SF7">
    <property type="entry name" value="RHAMNOSYLTRANSFERASE WBBL"/>
    <property type="match status" value="1"/>
</dbReference>
<dbReference type="Gene3D" id="3.90.550.10">
    <property type="entry name" value="Spore Coat Polysaccharide Biosynthesis Protein SpsA, Chain A"/>
    <property type="match status" value="1"/>
</dbReference>
<dbReference type="Proteomes" id="UP001476583">
    <property type="component" value="Chromosome"/>
</dbReference>
<dbReference type="InterPro" id="IPR001173">
    <property type="entry name" value="Glyco_trans_2-like"/>
</dbReference>
<name>A0ABZ2RLK0_ECTME</name>
<dbReference type="SUPFAM" id="SSF53335">
    <property type="entry name" value="S-adenosyl-L-methionine-dependent methyltransferases"/>
    <property type="match status" value="1"/>
</dbReference>
<reference evidence="2 3" key="1">
    <citation type="submission" date="2024-03" db="EMBL/GenBank/DDBJ databases">
        <title>Complete genome of BD2.</title>
        <authorList>
            <person name="Cao G."/>
        </authorList>
    </citation>
    <scope>NUCLEOTIDE SEQUENCE [LARGE SCALE GENOMIC DNA]</scope>
    <source>
        <strain evidence="2 3">BD2</strain>
    </source>
</reference>
<dbReference type="CDD" id="cd04186">
    <property type="entry name" value="GT_2_like_c"/>
    <property type="match status" value="1"/>
</dbReference>
<evidence type="ECO:0000313" key="2">
    <source>
        <dbReference type="EMBL" id="WXL27295.1"/>
    </source>
</evidence>
<dbReference type="Gene3D" id="3.40.50.150">
    <property type="entry name" value="Vaccinia Virus protein VP39"/>
    <property type="match status" value="1"/>
</dbReference>
<evidence type="ECO:0000259" key="1">
    <source>
        <dbReference type="Pfam" id="PF00535"/>
    </source>
</evidence>
<protein>
    <submittedName>
        <fullName evidence="2">Glycosyltransferase</fullName>
        <ecNumber evidence="2">2.4.-.-</ecNumber>
    </submittedName>
</protein>